<feature type="compositionally biased region" description="Polar residues" evidence="3">
    <location>
        <begin position="165"/>
        <end position="188"/>
    </location>
</feature>
<gene>
    <name evidence="4" type="ORF">EWB00_000559</name>
</gene>
<dbReference type="SUPFAM" id="SSF54631">
    <property type="entry name" value="CBS-domain pair"/>
    <property type="match status" value="1"/>
</dbReference>
<evidence type="ECO:0000256" key="3">
    <source>
        <dbReference type="SAM" id="MobiDB-lite"/>
    </source>
</evidence>
<dbReference type="OrthoDB" id="286637at2759"/>
<dbReference type="Gene3D" id="3.10.580.10">
    <property type="entry name" value="CBS-domain"/>
    <property type="match status" value="1"/>
</dbReference>
<proteinExistence type="predicted"/>
<dbReference type="Proteomes" id="UP000311919">
    <property type="component" value="Unassembled WGS sequence"/>
</dbReference>
<name>A0A4Z2DJ84_SCHJA</name>
<evidence type="ECO:0000313" key="4">
    <source>
        <dbReference type="EMBL" id="TNN16280.1"/>
    </source>
</evidence>
<feature type="region of interest" description="Disordered" evidence="3">
    <location>
        <begin position="208"/>
        <end position="228"/>
    </location>
</feature>
<keyword evidence="5" id="KW-1185">Reference proteome</keyword>
<dbReference type="STRING" id="6182.A0A4Z2DJ84"/>
<evidence type="ECO:0000256" key="1">
    <source>
        <dbReference type="ARBA" id="ARBA00022737"/>
    </source>
</evidence>
<keyword evidence="4" id="KW-0418">Kinase</keyword>
<accession>A0A4Z2DJ84</accession>
<feature type="region of interest" description="Disordered" evidence="3">
    <location>
        <begin position="35"/>
        <end position="55"/>
    </location>
</feature>
<evidence type="ECO:0000256" key="2">
    <source>
        <dbReference type="ARBA" id="ARBA00023122"/>
    </source>
</evidence>
<evidence type="ECO:0000313" key="5">
    <source>
        <dbReference type="Proteomes" id="UP000311919"/>
    </source>
</evidence>
<dbReference type="InterPro" id="IPR046342">
    <property type="entry name" value="CBS_dom_sf"/>
</dbReference>
<sequence>MLEAEKYNQSSLVADLIDSEDGASVRQKSFNTKDSAGYLSSVSPDELSPRSVPTESFPATTITALEPIPQGEELSTDSLIASMVHIHTPISNSINMNRQSDDFKFTVQNCHSPSNNHITQLKMEVCCPCRSINSDLQQKYCSHDTGQICSKTSVKTNVTGTTTKQINSSNHPLNQGNNTNSNRDSVTSRSSWARSIFERLRASSLSSSIVDSKSHHSTGHNESSLRSKEYNSSHFYGTNISPDVIDPRRLPKAHGPVSNCLEFSKRPLQKFNIHLHSKSIPASSTHSDLMSSSLSNSLQSSSNNKPRKRIRWFSHSTSCDSGPGDPLLGASHYHPQLNSSVVEEIQGAVNILAGRQVFPSNVAYSRPGIRVKSASESEHLLVISKSMSNSKEELSPSSLGHFDENHVYTTLFRHSTCYDVLPDSGKLVILDSRLPTLRAICALLDNGVMAAPVWCNETQSYMGVFSQELALDMLGHLHYTEVIKNINSDCQTSSSFTDVTGDESTTTNNSSSSTQFFSSFNANLYGWGSKQLGEVFNYMYNRLDRQLSDLFVFPHYCLQKALCRLFHHTEQHRSCNNHHDALLKFSYSSTVDHRCLYPNNPTKTDIDGDPTDKLFTRQSSVILPTETSNHSSPRLSVTEENASVVASPFSPPIDSYSLNSLTNYQMSSTYTKLDYSMLGAVSSDFERVSPKCCFLSNPASLYASLVSYLIVIDKHSGNALGLLCLDRLLAYLRLRVDELPNKGRMNVPIGSVQGLRWTERCTSKKPTDVKINSTSPLLPKQNNPEYLFLQFKEIPVLHPNDRIRDALHMLTSWLPQLPCLPVMHFIDDNQSHSIGHIGFISPGDLLNFIICSTSDNTLNEPVSKIVEKKAVLVLFNALMTT</sequence>
<comment type="caution">
    <text evidence="4">The sequence shown here is derived from an EMBL/GenBank/DDBJ whole genome shotgun (WGS) entry which is preliminary data.</text>
</comment>
<keyword evidence="2" id="KW-0129">CBS domain</keyword>
<reference evidence="4 5" key="1">
    <citation type="submission" date="2019-03" db="EMBL/GenBank/DDBJ databases">
        <title>An improved genome assembly of the fluke Schistosoma japonicum.</title>
        <authorList>
            <person name="Hu W."/>
            <person name="Luo F."/>
            <person name="Yin M."/>
            <person name="Mo X."/>
            <person name="Sun C."/>
            <person name="Wu Q."/>
            <person name="Zhu B."/>
            <person name="Xiang M."/>
            <person name="Wang J."/>
            <person name="Wang Y."/>
            <person name="Zhang T."/>
            <person name="Xu B."/>
            <person name="Zheng H."/>
            <person name="Feng Z."/>
        </authorList>
    </citation>
    <scope>NUCLEOTIDE SEQUENCE [LARGE SCALE GENOMIC DNA]</scope>
    <source>
        <strain evidence="4">HuSjv2</strain>
        <tissue evidence="4">Worms</tissue>
    </source>
</reference>
<keyword evidence="4" id="KW-0808">Transferase</keyword>
<feature type="region of interest" description="Disordered" evidence="3">
    <location>
        <begin position="281"/>
        <end position="307"/>
    </location>
</feature>
<dbReference type="InterPro" id="IPR050511">
    <property type="entry name" value="AMPK_gamma/SDS23_families"/>
</dbReference>
<organism evidence="4 5">
    <name type="scientific">Schistosoma japonicum</name>
    <name type="common">Blood fluke</name>
    <dbReference type="NCBI Taxonomy" id="6182"/>
    <lineage>
        <taxon>Eukaryota</taxon>
        <taxon>Metazoa</taxon>
        <taxon>Spiralia</taxon>
        <taxon>Lophotrochozoa</taxon>
        <taxon>Platyhelminthes</taxon>
        <taxon>Trematoda</taxon>
        <taxon>Digenea</taxon>
        <taxon>Strigeidida</taxon>
        <taxon>Schistosomatoidea</taxon>
        <taxon>Schistosomatidae</taxon>
        <taxon>Schistosoma</taxon>
    </lineage>
</organism>
<feature type="compositionally biased region" description="Low complexity" evidence="3">
    <location>
        <begin position="283"/>
        <end position="304"/>
    </location>
</feature>
<dbReference type="AlphaFoldDB" id="A0A4Z2DJ84"/>
<dbReference type="GO" id="GO:0016301">
    <property type="term" value="F:kinase activity"/>
    <property type="evidence" value="ECO:0007669"/>
    <property type="project" value="UniProtKB-KW"/>
</dbReference>
<dbReference type="EMBL" id="SKCS01000121">
    <property type="protein sequence ID" value="TNN16280.1"/>
    <property type="molecule type" value="Genomic_DNA"/>
</dbReference>
<feature type="region of interest" description="Disordered" evidence="3">
    <location>
        <begin position="161"/>
        <end position="188"/>
    </location>
</feature>
<dbReference type="PANTHER" id="PTHR13780">
    <property type="entry name" value="AMP-ACTIVATED PROTEIN KINASE, GAMMA REGULATORY SUBUNIT"/>
    <property type="match status" value="1"/>
</dbReference>
<keyword evidence="1" id="KW-0677">Repeat</keyword>
<dbReference type="EMBL" id="SKCS01000121">
    <property type="protein sequence ID" value="TNN16279.1"/>
    <property type="molecule type" value="Genomic_DNA"/>
</dbReference>
<protein>
    <submittedName>
        <fullName evidence="4">5'-AMP-activated protein kinase subunit gamma-1</fullName>
    </submittedName>
</protein>